<dbReference type="Pfam" id="PF13602">
    <property type="entry name" value="ADH_zinc_N_2"/>
    <property type="match status" value="1"/>
</dbReference>
<dbReference type="InterPro" id="IPR036291">
    <property type="entry name" value="NAD(P)-bd_dom_sf"/>
</dbReference>
<dbReference type="InterPro" id="IPR013154">
    <property type="entry name" value="ADH-like_N"/>
</dbReference>
<evidence type="ECO:0000313" key="3">
    <source>
        <dbReference type="Proteomes" id="UP000077961"/>
    </source>
</evidence>
<dbReference type="PANTHER" id="PTHR11695">
    <property type="entry name" value="ALCOHOL DEHYDROGENASE RELATED"/>
    <property type="match status" value="1"/>
</dbReference>
<dbReference type="Proteomes" id="UP000077961">
    <property type="component" value="Unassembled WGS sequence"/>
</dbReference>
<dbReference type="SMART" id="SM00829">
    <property type="entry name" value="PKS_ER"/>
    <property type="match status" value="1"/>
</dbReference>
<proteinExistence type="predicted"/>
<protein>
    <recommendedName>
        <fullName evidence="1">Enoyl reductase (ER) domain-containing protein</fullName>
    </recommendedName>
</protein>
<name>A0ABX2UQ43_9BURK</name>
<dbReference type="RefSeq" id="WP_064270290.1">
    <property type="nucleotide sequence ID" value="NZ_LXJZ01000196.1"/>
</dbReference>
<dbReference type="PANTHER" id="PTHR11695:SF294">
    <property type="entry name" value="RETICULON-4-INTERACTING PROTEIN 1, MITOCHONDRIAL"/>
    <property type="match status" value="1"/>
</dbReference>
<sequence>MEAFYIRKYGGPAVLEHGRLPTPALGPRDVRIRVHAASVNPLDWRIREGQLKVLLPYRFPLVLGNDCSGVLIEVGQEVSRFRAGDLVYTRVEKDRIGTFSTEVVADETTVARKPDALSHVEAASLPLVLLTAAQFLTEAAALKPGQSVLIHAGAGAVGSVAIQLAKHLGLRVVSTASSGNIKFVKGLGADTVIDRKAQRFEREVRNMDAVLDSVGMSNLLRSFQCVKPGGTVVSIADGPDVSLARALNVNRLLWPVFWAMGARPHAAAGRVGAQYRYWFMRADGPQLESLNPMLESGVVRPLVDSVFPFDQARQAIARAEEGKARGKVVIQMRDD</sequence>
<evidence type="ECO:0000313" key="2">
    <source>
        <dbReference type="EMBL" id="OAJ55238.1"/>
    </source>
</evidence>
<dbReference type="SUPFAM" id="SSF50129">
    <property type="entry name" value="GroES-like"/>
    <property type="match status" value="1"/>
</dbReference>
<feature type="domain" description="Enoyl reductase (ER)" evidence="1">
    <location>
        <begin position="10"/>
        <end position="330"/>
    </location>
</feature>
<dbReference type="Pfam" id="PF08240">
    <property type="entry name" value="ADH_N"/>
    <property type="match status" value="1"/>
</dbReference>
<dbReference type="SUPFAM" id="SSF51735">
    <property type="entry name" value="NAD(P)-binding Rossmann-fold domains"/>
    <property type="match status" value="1"/>
</dbReference>
<dbReference type="InterPro" id="IPR050700">
    <property type="entry name" value="YIM1/Zinc_Alcohol_DH_Fams"/>
</dbReference>
<dbReference type="InterPro" id="IPR020843">
    <property type="entry name" value="ER"/>
</dbReference>
<dbReference type="Gene3D" id="3.90.180.10">
    <property type="entry name" value="Medium-chain alcohol dehydrogenases, catalytic domain"/>
    <property type="match status" value="1"/>
</dbReference>
<accession>A0ABX2UQ43</accession>
<gene>
    <name evidence="2" type="ORF">A6V36_35460</name>
</gene>
<organism evidence="2 3">
    <name type="scientific">Paraburkholderia ginsengiterrae</name>
    <dbReference type="NCBI Taxonomy" id="1462993"/>
    <lineage>
        <taxon>Bacteria</taxon>
        <taxon>Pseudomonadati</taxon>
        <taxon>Pseudomonadota</taxon>
        <taxon>Betaproteobacteria</taxon>
        <taxon>Burkholderiales</taxon>
        <taxon>Burkholderiaceae</taxon>
        <taxon>Paraburkholderia</taxon>
    </lineage>
</organism>
<reference evidence="2 3" key="1">
    <citation type="submission" date="2016-04" db="EMBL/GenBank/DDBJ databases">
        <title>Reclassification of Paraburkholderia panaciterrae (Farh et al. 2015) Dobritsa &amp; Samadpour 2016 as a later homotypic synonym of Paraburkholderia ginsengiterrae (Farh et al. 2015) Dobritsa &amp; Samadpour 2016.</title>
        <authorList>
            <person name="Dobritsa A.P."/>
            <person name="Kutumbaka K."/>
            <person name="Samadpour M."/>
        </authorList>
    </citation>
    <scope>NUCLEOTIDE SEQUENCE [LARGE SCALE GENOMIC DNA]</scope>
    <source>
        <strain evidence="2 3">DCY85-1</strain>
    </source>
</reference>
<dbReference type="CDD" id="cd05289">
    <property type="entry name" value="MDR_like_2"/>
    <property type="match status" value="1"/>
</dbReference>
<keyword evidence="3" id="KW-1185">Reference proteome</keyword>
<evidence type="ECO:0000259" key="1">
    <source>
        <dbReference type="SMART" id="SM00829"/>
    </source>
</evidence>
<dbReference type="EMBL" id="LXJZ01000196">
    <property type="protein sequence ID" value="OAJ55238.1"/>
    <property type="molecule type" value="Genomic_DNA"/>
</dbReference>
<dbReference type="Gene3D" id="3.40.50.720">
    <property type="entry name" value="NAD(P)-binding Rossmann-like Domain"/>
    <property type="match status" value="1"/>
</dbReference>
<comment type="caution">
    <text evidence="2">The sequence shown here is derived from an EMBL/GenBank/DDBJ whole genome shotgun (WGS) entry which is preliminary data.</text>
</comment>
<dbReference type="InterPro" id="IPR011032">
    <property type="entry name" value="GroES-like_sf"/>
</dbReference>